<reference evidence="1 2" key="1">
    <citation type="journal article" date="2022" name="Plant J.">
        <title>Chromosome-level genome of Camellia lanceoleosa provides a valuable resource for understanding genome evolution and self-incompatibility.</title>
        <authorList>
            <person name="Gong W."/>
            <person name="Xiao S."/>
            <person name="Wang L."/>
            <person name="Liao Z."/>
            <person name="Chang Y."/>
            <person name="Mo W."/>
            <person name="Hu G."/>
            <person name="Li W."/>
            <person name="Zhao G."/>
            <person name="Zhu H."/>
            <person name="Hu X."/>
            <person name="Ji K."/>
            <person name="Xiang X."/>
            <person name="Song Q."/>
            <person name="Yuan D."/>
            <person name="Jin S."/>
            <person name="Zhang L."/>
        </authorList>
    </citation>
    <scope>NUCLEOTIDE SEQUENCE [LARGE SCALE GENOMIC DNA]</scope>
    <source>
        <strain evidence="1">SQ_2022a</strain>
    </source>
</reference>
<protein>
    <submittedName>
        <fullName evidence="1">Uncharacterized protein</fullName>
    </submittedName>
</protein>
<dbReference type="EMBL" id="CM045770">
    <property type="protein sequence ID" value="KAI7992511.1"/>
    <property type="molecule type" value="Genomic_DNA"/>
</dbReference>
<comment type="caution">
    <text evidence="1">The sequence shown here is derived from an EMBL/GenBank/DDBJ whole genome shotgun (WGS) entry which is preliminary data.</text>
</comment>
<evidence type="ECO:0000313" key="2">
    <source>
        <dbReference type="Proteomes" id="UP001060215"/>
    </source>
</evidence>
<evidence type="ECO:0000313" key="1">
    <source>
        <dbReference type="EMBL" id="KAI7992511.1"/>
    </source>
</evidence>
<proteinExistence type="predicted"/>
<dbReference type="Proteomes" id="UP001060215">
    <property type="component" value="Chromosome 13"/>
</dbReference>
<accession>A0ACC0FYR7</accession>
<sequence>MSKFEYPRLARAEIIGFLSDAQIATLSDADLRNPNPDFILDLYTKILIHLDSLQEDHGQIDFTALSHLDNPDLHVDSVRTINLFRKIKEVLSAVDCPKKFSLKDLIKPEADRTELFLSAIVNFCIYRETKMNLLSPIVDDLTLIDEQRHELEGRISELNSEIAEHNESREREMPLVQDVDSKVKELRQTIPGLNNHQMSLKASIRKMKEKAKEMDDKISNAEFVLVQSVQENANLRSKIVQSPDKLQRALEEKKAVRIEAKNAEKAAMQSFQEKTTILEVYTKACKKMSKNLTQMQTIQEQVNSAKTIEKDVKVLKVKQSDEEMIDKSLEAKLVERQGKVEQLDEIRKQLEKERDFRCEEATKELNNVKLEVESMRRDLESRQAKIAAVVAEVDTINMKINSIKESGAVTRQDLGHKCEVIQREFYNYLNSIGGLLPRIEVEPGLEHGRSRST</sequence>
<keyword evidence="2" id="KW-1185">Reference proteome</keyword>
<gene>
    <name evidence="1" type="ORF">LOK49_LG12G00194</name>
</gene>
<name>A0ACC0FYR7_9ERIC</name>
<organism evidence="1 2">
    <name type="scientific">Camellia lanceoleosa</name>
    <dbReference type="NCBI Taxonomy" id="1840588"/>
    <lineage>
        <taxon>Eukaryota</taxon>
        <taxon>Viridiplantae</taxon>
        <taxon>Streptophyta</taxon>
        <taxon>Embryophyta</taxon>
        <taxon>Tracheophyta</taxon>
        <taxon>Spermatophyta</taxon>
        <taxon>Magnoliopsida</taxon>
        <taxon>eudicotyledons</taxon>
        <taxon>Gunneridae</taxon>
        <taxon>Pentapetalae</taxon>
        <taxon>asterids</taxon>
        <taxon>Ericales</taxon>
        <taxon>Theaceae</taxon>
        <taxon>Camellia</taxon>
    </lineage>
</organism>